<gene>
    <name evidence="1" type="ORF">JJC05_08840</name>
</gene>
<sequence length="50" mass="5578">MEIKELTTEELYKITGGGFFRDLGARAHLIFNSIAAYLENNDFGQMHSAG</sequence>
<protein>
    <recommendedName>
        <fullName evidence="2">Bacteriocin</fullName>
    </recommendedName>
</protein>
<evidence type="ECO:0008006" key="2">
    <source>
        <dbReference type="Google" id="ProtNLM"/>
    </source>
</evidence>
<reference evidence="1" key="1">
    <citation type="submission" date="2020-12" db="EMBL/GenBank/DDBJ databases">
        <title>Genome sequencing of genetic groups of Flavobacterium columnare.</title>
        <authorList>
            <person name="Waldbieser G.C."/>
            <person name="Griffin M.J."/>
            <person name="LaFrentz B.R."/>
        </authorList>
    </citation>
    <scope>NUCLEOTIDE SEQUENCE</scope>
    <source>
        <strain evidence="1">90-106</strain>
    </source>
</reference>
<proteinExistence type="predicted"/>
<dbReference type="Proteomes" id="UP000824721">
    <property type="component" value="Chromosome"/>
</dbReference>
<name>A0A8G0KVH9_9FLAO</name>
<accession>A0A8G0KVH9</accession>
<dbReference type="AlphaFoldDB" id="A0A8G0KVH9"/>
<dbReference type="EMBL" id="CP067378">
    <property type="protein sequence ID" value="QYS87995.1"/>
    <property type="molecule type" value="Genomic_DNA"/>
</dbReference>
<dbReference type="KEGG" id="fdv:JJC05_08840"/>
<evidence type="ECO:0000313" key="1">
    <source>
        <dbReference type="EMBL" id="QYS87995.1"/>
    </source>
</evidence>
<organism evidence="1">
    <name type="scientific">Flavobacterium columnare</name>
    <dbReference type="NCBI Taxonomy" id="996"/>
    <lineage>
        <taxon>Bacteria</taxon>
        <taxon>Pseudomonadati</taxon>
        <taxon>Bacteroidota</taxon>
        <taxon>Flavobacteriia</taxon>
        <taxon>Flavobacteriales</taxon>
        <taxon>Flavobacteriaceae</taxon>
        <taxon>Flavobacterium</taxon>
    </lineage>
</organism>